<accession>A0A1I8A9R8</accession>
<proteinExistence type="predicted"/>
<dbReference type="WBParaSite" id="L893_g33992.t1">
    <property type="protein sequence ID" value="L893_g33992.t1"/>
    <property type="gene ID" value="L893_g33992"/>
</dbReference>
<feature type="region of interest" description="Disordered" evidence="1">
    <location>
        <begin position="1"/>
        <end position="23"/>
    </location>
</feature>
<dbReference type="AlphaFoldDB" id="A0A1I8A9R8"/>
<name>A0A1I8A9R8_9BILA</name>
<organism evidence="2 3">
    <name type="scientific">Steinernema glaseri</name>
    <dbReference type="NCBI Taxonomy" id="37863"/>
    <lineage>
        <taxon>Eukaryota</taxon>
        <taxon>Metazoa</taxon>
        <taxon>Ecdysozoa</taxon>
        <taxon>Nematoda</taxon>
        <taxon>Chromadorea</taxon>
        <taxon>Rhabditida</taxon>
        <taxon>Tylenchina</taxon>
        <taxon>Panagrolaimomorpha</taxon>
        <taxon>Strongyloidoidea</taxon>
        <taxon>Steinernematidae</taxon>
        <taxon>Steinernema</taxon>
    </lineage>
</organism>
<evidence type="ECO:0000313" key="2">
    <source>
        <dbReference type="Proteomes" id="UP000095287"/>
    </source>
</evidence>
<sequence length="78" mass="8558">MHGHPKLRGVDDEQLGPGGPEEDELVAGLEFAEVGEASRPFHRREEDLRAEFIDVVDAHDLGRVGKVQLAVGLRTDES</sequence>
<evidence type="ECO:0000256" key="1">
    <source>
        <dbReference type="SAM" id="MobiDB-lite"/>
    </source>
</evidence>
<reference evidence="3" key="1">
    <citation type="submission" date="2016-11" db="UniProtKB">
        <authorList>
            <consortium name="WormBaseParasite"/>
        </authorList>
    </citation>
    <scope>IDENTIFICATION</scope>
</reference>
<evidence type="ECO:0000313" key="3">
    <source>
        <dbReference type="WBParaSite" id="L893_g33992.t1"/>
    </source>
</evidence>
<protein>
    <submittedName>
        <fullName evidence="3">Uncharacterized protein</fullName>
    </submittedName>
</protein>
<dbReference type="Proteomes" id="UP000095287">
    <property type="component" value="Unplaced"/>
</dbReference>
<keyword evidence="2" id="KW-1185">Reference proteome</keyword>